<dbReference type="InterPro" id="IPR027417">
    <property type="entry name" value="P-loop_NTPase"/>
</dbReference>
<evidence type="ECO:0000313" key="6">
    <source>
        <dbReference type="EMBL" id="SEM17157.1"/>
    </source>
</evidence>
<dbReference type="STRING" id="407022.SAMN05661044_04442"/>
<name>A0A1H7W884_OLID1</name>
<dbReference type="Gene3D" id="3.40.50.300">
    <property type="entry name" value="P-loop containing nucleotide triphosphate hydrolases"/>
    <property type="match status" value="1"/>
</dbReference>
<dbReference type="PANTHER" id="PTHR43335">
    <property type="entry name" value="ABC TRANSPORTER, ATP-BINDING PROTEIN"/>
    <property type="match status" value="1"/>
</dbReference>
<reference evidence="7" key="1">
    <citation type="submission" date="2016-10" db="EMBL/GenBank/DDBJ databases">
        <authorList>
            <person name="Varghese N."/>
            <person name="Submissions S."/>
        </authorList>
    </citation>
    <scope>NUCLEOTIDE SEQUENCE [LARGE SCALE GENOMIC DNA]</scope>
    <source>
        <strain evidence="7">DSM 18733</strain>
    </source>
</reference>
<dbReference type="AlphaFoldDB" id="A0A1H7W884"/>
<proteinExistence type="inferred from homology"/>
<evidence type="ECO:0000256" key="2">
    <source>
        <dbReference type="ARBA" id="ARBA00022448"/>
    </source>
</evidence>
<dbReference type="OrthoDB" id="9785229at2"/>
<dbReference type="GO" id="GO:0016887">
    <property type="term" value="F:ATP hydrolysis activity"/>
    <property type="evidence" value="ECO:0007669"/>
    <property type="project" value="InterPro"/>
</dbReference>
<keyword evidence="4 6" id="KW-0067">ATP-binding</keyword>
<gene>
    <name evidence="6" type="ORF">SAMN05661044_04442</name>
</gene>
<dbReference type="SUPFAM" id="SSF52540">
    <property type="entry name" value="P-loop containing nucleoside triphosphate hydrolases"/>
    <property type="match status" value="1"/>
</dbReference>
<accession>A0A1H7W884</accession>
<evidence type="ECO:0000256" key="4">
    <source>
        <dbReference type="ARBA" id="ARBA00022840"/>
    </source>
</evidence>
<keyword evidence="7" id="KW-1185">Reference proteome</keyword>
<keyword evidence="3" id="KW-0547">Nucleotide-binding</keyword>
<comment type="similarity">
    <text evidence="1">Belongs to the ABC transporter superfamily.</text>
</comment>
<evidence type="ECO:0000256" key="1">
    <source>
        <dbReference type="ARBA" id="ARBA00005417"/>
    </source>
</evidence>
<dbReference type="PANTHER" id="PTHR43335:SF2">
    <property type="entry name" value="ABC TRANSPORTER, ATP-BINDING PROTEIN"/>
    <property type="match status" value="1"/>
</dbReference>
<dbReference type="GO" id="GO:0005524">
    <property type="term" value="F:ATP binding"/>
    <property type="evidence" value="ECO:0007669"/>
    <property type="project" value="UniProtKB-KW"/>
</dbReference>
<evidence type="ECO:0000259" key="5">
    <source>
        <dbReference type="PROSITE" id="PS50893"/>
    </source>
</evidence>
<dbReference type="Proteomes" id="UP000199421">
    <property type="component" value="Unassembled WGS sequence"/>
</dbReference>
<feature type="domain" description="ABC transporter" evidence="5">
    <location>
        <begin position="2"/>
        <end position="223"/>
    </location>
</feature>
<dbReference type="EMBL" id="FOAF01000008">
    <property type="protein sequence ID" value="SEM17157.1"/>
    <property type="molecule type" value="Genomic_DNA"/>
</dbReference>
<dbReference type="RefSeq" id="WP_093329105.1">
    <property type="nucleotide sequence ID" value="NZ_FOAF01000008.1"/>
</dbReference>
<evidence type="ECO:0000313" key="7">
    <source>
        <dbReference type="Proteomes" id="UP000199421"/>
    </source>
</evidence>
<protein>
    <submittedName>
        <fullName evidence="6">ABC-2 type transport system ATP-binding protein</fullName>
    </submittedName>
</protein>
<dbReference type="PROSITE" id="PS50893">
    <property type="entry name" value="ABC_TRANSPORTER_2"/>
    <property type="match status" value="1"/>
</dbReference>
<dbReference type="InterPro" id="IPR003593">
    <property type="entry name" value="AAA+_ATPase"/>
</dbReference>
<keyword evidence="2" id="KW-0813">Transport</keyword>
<dbReference type="Pfam" id="PF00005">
    <property type="entry name" value="ABC_tran"/>
    <property type="match status" value="1"/>
</dbReference>
<dbReference type="InterPro" id="IPR003439">
    <property type="entry name" value="ABC_transporter-like_ATP-bd"/>
</dbReference>
<evidence type="ECO:0000256" key="3">
    <source>
        <dbReference type="ARBA" id="ARBA00022741"/>
    </source>
</evidence>
<sequence>MLIGNNLSKTYPSKKALEDVSIEIAAGQICGLLGRNGAGKTTLFRILCGLIKPDSGSVTINSKRSKPVGGIIERPGLYNYLSAYDNLKIFAGIQGAATDTNTIQQHLLRVGLPLDRKDPVRNFSMGMKQRLGIAIALLNNPECLVLDEPFSGLDPIGVASLIALIQRLAAEENIAILLSSHLMGELSKCCHYLYVIDNGQIVNAGTTVQLINEHISSFSITAKNISSSSTLEKYKIIHGINEVKVMCKAKEIPFLLKELLREGIEVTACTPDLTLEQLIKPDR</sequence>
<dbReference type="SMART" id="SM00382">
    <property type="entry name" value="AAA"/>
    <property type="match status" value="1"/>
</dbReference>
<organism evidence="6 7">
    <name type="scientific">Olivibacter domesticus</name>
    <name type="common">Pseudosphingobacterium domesticum</name>
    <dbReference type="NCBI Taxonomy" id="407022"/>
    <lineage>
        <taxon>Bacteria</taxon>
        <taxon>Pseudomonadati</taxon>
        <taxon>Bacteroidota</taxon>
        <taxon>Sphingobacteriia</taxon>
        <taxon>Sphingobacteriales</taxon>
        <taxon>Sphingobacteriaceae</taxon>
        <taxon>Olivibacter</taxon>
    </lineage>
</organism>